<accession>A0ABX0NBH5</accession>
<dbReference type="EMBL" id="WHJG01000009">
    <property type="protein sequence ID" value="NHZ79942.1"/>
    <property type="molecule type" value="Genomic_DNA"/>
</dbReference>
<protein>
    <recommendedName>
        <fullName evidence="3">N-acetyltransferase</fullName>
    </recommendedName>
</protein>
<dbReference type="RefSeq" id="WP_167086891.1">
    <property type="nucleotide sequence ID" value="NZ_WHJG01000009.1"/>
</dbReference>
<organism evidence="1 2">
    <name type="scientific">Massilia frigida</name>
    <dbReference type="NCBI Taxonomy" id="2609281"/>
    <lineage>
        <taxon>Bacteria</taxon>
        <taxon>Pseudomonadati</taxon>
        <taxon>Pseudomonadota</taxon>
        <taxon>Betaproteobacteria</taxon>
        <taxon>Burkholderiales</taxon>
        <taxon>Oxalobacteraceae</taxon>
        <taxon>Telluria group</taxon>
        <taxon>Massilia</taxon>
    </lineage>
</organism>
<dbReference type="Proteomes" id="UP000621455">
    <property type="component" value="Unassembled WGS sequence"/>
</dbReference>
<evidence type="ECO:0000313" key="1">
    <source>
        <dbReference type="EMBL" id="NHZ79942.1"/>
    </source>
</evidence>
<sequence>MKPITDKQVPATALDSYFLDPATVHSKMQLAINGTILSDAAIQRLAGCPGDGEIFAAQDDEAIYLESRHKELIVNDWRNANYVEIRRKQEGMSLYLDYIRFAETCPKNFGAVVLLRMAHEARHLGFLNIELLAAGGSGVKGNRWTEEFWGYEAWPRLGFDALLQPAILQLIETEPHLHGMTRVSQIIQADLPWWKEKGDGWDMTFDLTPGSAAWATLHQYCVKRGLMP</sequence>
<evidence type="ECO:0000313" key="2">
    <source>
        <dbReference type="Proteomes" id="UP000621455"/>
    </source>
</evidence>
<name>A0ABX0NBH5_9BURK</name>
<gene>
    <name evidence="1" type="ORF">F2P44_11735</name>
</gene>
<reference evidence="1 2" key="1">
    <citation type="submission" date="2019-10" db="EMBL/GenBank/DDBJ databases">
        <title>Taxonomy of Antarctic Massilia spp.: description of Massilia rubra sp. nov., Massilia aquatica sp. nov., Massilia mucilaginosa sp. nov., Massilia frigida sp. nov. isolated from streams, lakes and regoliths.</title>
        <authorList>
            <person name="Holochova P."/>
            <person name="Sedlacek I."/>
            <person name="Kralova S."/>
            <person name="Maslanova I."/>
            <person name="Busse H.-J."/>
            <person name="Stankova E."/>
            <person name="Vrbovska V."/>
            <person name="Kovarovic V."/>
            <person name="Bartak M."/>
            <person name="Svec P."/>
            <person name="Pantucek R."/>
        </authorList>
    </citation>
    <scope>NUCLEOTIDE SEQUENCE [LARGE SCALE GENOMIC DNA]</scope>
    <source>
        <strain evidence="1 2">CCM 8695</strain>
    </source>
</reference>
<keyword evidence="2" id="KW-1185">Reference proteome</keyword>
<evidence type="ECO:0008006" key="3">
    <source>
        <dbReference type="Google" id="ProtNLM"/>
    </source>
</evidence>
<proteinExistence type="predicted"/>
<comment type="caution">
    <text evidence="1">The sequence shown here is derived from an EMBL/GenBank/DDBJ whole genome shotgun (WGS) entry which is preliminary data.</text>
</comment>